<reference evidence="2 3" key="1">
    <citation type="journal article" date="2015" name="Proc. Natl. Acad. Sci. U.S.A.">
        <title>The resurrection genome of Boea hygrometrica: A blueprint for survival of dehydration.</title>
        <authorList>
            <person name="Xiao L."/>
            <person name="Yang G."/>
            <person name="Zhang L."/>
            <person name="Yang X."/>
            <person name="Zhao S."/>
            <person name="Ji Z."/>
            <person name="Zhou Q."/>
            <person name="Hu M."/>
            <person name="Wang Y."/>
            <person name="Chen M."/>
            <person name="Xu Y."/>
            <person name="Jin H."/>
            <person name="Xiao X."/>
            <person name="Hu G."/>
            <person name="Bao F."/>
            <person name="Hu Y."/>
            <person name="Wan P."/>
            <person name="Li L."/>
            <person name="Deng X."/>
            <person name="Kuang T."/>
            <person name="Xiang C."/>
            <person name="Zhu J.K."/>
            <person name="Oliver M.J."/>
            <person name="He Y."/>
        </authorList>
    </citation>
    <scope>NUCLEOTIDE SEQUENCE [LARGE SCALE GENOMIC DNA]</scope>
    <source>
        <strain evidence="3">cv. XS01</strain>
    </source>
</reference>
<dbReference type="AlphaFoldDB" id="A0A2Z7B6B0"/>
<protein>
    <submittedName>
        <fullName evidence="2">Uncharacterized protein</fullName>
    </submittedName>
</protein>
<feature type="region of interest" description="Disordered" evidence="1">
    <location>
        <begin position="40"/>
        <end position="77"/>
    </location>
</feature>
<keyword evidence="3" id="KW-1185">Reference proteome</keyword>
<accession>A0A2Z7B6B0</accession>
<gene>
    <name evidence="2" type="ORF">F511_06612</name>
</gene>
<proteinExistence type="predicted"/>
<feature type="compositionally biased region" description="Polar residues" evidence="1">
    <location>
        <begin position="53"/>
        <end position="67"/>
    </location>
</feature>
<feature type="compositionally biased region" description="Basic and acidic residues" evidence="1">
    <location>
        <begin position="68"/>
        <end position="77"/>
    </location>
</feature>
<dbReference type="EMBL" id="KV009512">
    <property type="protein sequence ID" value="KZV29117.1"/>
    <property type="molecule type" value="Genomic_DNA"/>
</dbReference>
<dbReference type="Proteomes" id="UP000250235">
    <property type="component" value="Unassembled WGS sequence"/>
</dbReference>
<organism evidence="2 3">
    <name type="scientific">Dorcoceras hygrometricum</name>
    <dbReference type="NCBI Taxonomy" id="472368"/>
    <lineage>
        <taxon>Eukaryota</taxon>
        <taxon>Viridiplantae</taxon>
        <taxon>Streptophyta</taxon>
        <taxon>Embryophyta</taxon>
        <taxon>Tracheophyta</taxon>
        <taxon>Spermatophyta</taxon>
        <taxon>Magnoliopsida</taxon>
        <taxon>eudicotyledons</taxon>
        <taxon>Gunneridae</taxon>
        <taxon>Pentapetalae</taxon>
        <taxon>asterids</taxon>
        <taxon>lamiids</taxon>
        <taxon>Lamiales</taxon>
        <taxon>Gesneriaceae</taxon>
        <taxon>Didymocarpoideae</taxon>
        <taxon>Trichosporeae</taxon>
        <taxon>Loxocarpinae</taxon>
        <taxon>Dorcoceras</taxon>
    </lineage>
</organism>
<name>A0A2Z7B6B0_9LAMI</name>
<evidence type="ECO:0000313" key="3">
    <source>
        <dbReference type="Proteomes" id="UP000250235"/>
    </source>
</evidence>
<evidence type="ECO:0000256" key="1">
    <source>
        <dbReference type="SAM" id="MobiDB-lite"/>
    </source>
</evidence>
<sequence length="77" mass="9061">MNNKDQARTMDQISLESMKVDQLSRWVLYQLRQSLNRPAQLIQPKHKSRSDQYRLSVQSHIQNSTAHRNQEASHDST</sequence>
<evidence type="ECO:0000313" key="2">
    <source>
        <dbReference type="EMBL" id="KZV29117.1"/>
    </source>
</evidence>